<dbReference type="GO" id="GO:0016787">
    <property type="term" value="F:hydrolase activity"/>
    <property type="evidence" value="ECO:0007669"/>
    <property type="project" value="UniProtKB-KW"/>
</dbReference>
<gene>
    <name evidence="1" type="primary">yfnB</name>
    <name evidence="1" type="ORF">NCTC11807_01885</name>
</gene>
<dbReference type="PANTHER" id="PTHR47478">
    <property type="match status" value="1"/>
</dbReference>
<accession>A0A380H7Y2</accession>
<keyword evidence="2" id="KW-1185">Reference proteome</keyword>
<sequence>MAKAPLKFFGNTIETINHLKDSHSLYIVTNGVTETQQRRIAQTNFNDIFDGIFISEQTGYQKPMPKFFDFIFKEIGEDKRTQTIIVEDSLTSDILGGVNANISTCWFNVRDKKNMTAIELDYEIHDLAELEYIVD</sequence>
<dbReference type="InterPro" id="IPR006439">
    <property type="entry name" value="HAD-SF_hydro_IA"/>
</dbReference>
<dbReference type="Gene3D" id="3.40.50.1000">
    <property type="entry name" value="HAD superfamily/HAD-like"/>
    <property type="match status" value="1"/>
</dbReference>
<organism evidence="1 2">
    <name type="scientific">Staphylococcus saccharolyticus</name>
    <dbReference type="NCBI Taxonomy" id="33028"/>
    <lineage>
        <taxon>Bacteria</taxon>
        <taxon>Bacillati</taxon>
        <taxon>Bacillota</taxon>
        <taxon>Bacilli</taxon>
        <taxon>Bacillales</taxon>
        <taxon>Staphylococcaceae</taxon>
        <taxon>Staphylococcus</taxon>
    </lineage>
</organism>
<dbReference type="InterPro" id="IPR023214">
    <property type="entry name" value="HAD_sf"/>
</dbReference>
<evidence type="ECO:0000313" key="1">
    <source>
        <dbReference type="EMBL" id="SUM72404.1"/>
    </source>
</evidence>
<dbReference type="AlphaFoldDB" id="A0A380H7Y2"/>
<dbReference type="PANTHER" id="PTHR47478:SF1">
    <property type="entry name" value="PYRIMIDINE 5'-NUCLEOTIDASE YJJG"/>
    <property type="match status" value="1"/>
</dbReference>
<dbReference type="Proteomes" id="UP000255425">
    <property type="component" value="Unassembled WGS sequence"/>
</dbReference>
<dbReference type="NCBIfam" id="TIGR01549">
    <property type="entry name" value="HAD-SF-IA-v1"/>
    <property type="match status" value="1"/>
</dbReference>
<dbReference type="SUPFAM" id="SSF56784">
    <property type="entry name" value="HAD-like"/>
    <property type="match status" value="1"/>
</dbReference>
<reference evidence="1 2" key="1">
    <citation type="submission" date="2018-06" db="EMBL/GenBank/DDBJ databases">
        <authorList>
            <consortium name="Pathogen Informatics"/>
            <person name="Doyle S."/>
        </authorList>
    </citation>
    <scope>NUCLEOTIDE SEQUENCE [LARGE SCALE GENOMIC DNA]</scope>
    <source>
        <strain evidence="1 2">NCTC11807</strain>
    </source>
</reference>
<protein>
    <submittedName>
        <fullName evidence="1">HAD superfamily hydrolase</fullName>
        <ecNumber evidence="1">3.-.-.-</ecNumber>
    </submittedName>
</protein>
<evidence type="ECO:0000313" key="2">
    <source>
        <dbReference type="Proteomes" id="UP000255425"/>
    </source>
</evidence>
<dbReference type="Pfam" id="PF13419">
    <property type="entry name" value="HAD_2"/>
    <property type="match status" value="1"/>
</dbReference>
<dbReference type="InterPro" id="IPR041492">
    <property type="entry name" value="HAD_2"/>
</dbReference>
<dbReference type="EC" id="3.-.-.-" evidence="1"/>
<dbReference type="EMBL" id="UHDZ01000001">
    <property type="protein sequence ID" value="SUM72404.1"/>
    <property type="molecule type" value="Genomic_DNA"/>
</dbReference>
<keyword evidence="1" id="KW-0378">Hydrolase</keyword>
<proteinExistence type="predicted"/>
<dbReference type="InterPro" id="IPR052550">
    <property type="entry name" value="Pyrimidine_5'-ntase_YjjG"/>
</dbReference>
<name>A0A380H7Y2_9STAP</name>
<dbReference type="InterPro" id="IPR036412">
    <property type="entry name" value="HAD-like_sf"/>
</dbReference>